<evidence type="ECO:0000256" key="2">
    <source>
        <dbReference type="ARBA" id="ARBA00022448"/>
    </source>
</evidence>
<protein>
    <recommendedName>
        <fullName evidence="8">A-type ATP synthase subunit E</fullName>
    </recommendedName>
</protein>
<dbReference type="GO" id="GO:0005524">
    <property type="term" value="F:ATP binding"/>
    <property type="evidence" value="ECO:0007669"/>
    <property type="project" value="UniProtKB-UniRule"/>
</dbReference>
<sequence length="211" mass="24297">MSASKSLMEVIIEELRTAAEEEYRRILKEAEEQAQKIVQEATLKADEIRAQRVKQLVAEARQKAEGELAPKRLEIRRKYMAERYNYVLNFLEDILARVVREVKQNPEYYTSFISKRLEEAVRDMQSSSLIVHPCLGDSSNVERIIKERAAALSKLKPNLEVTLGEEIECNGGILVVSSDGKEYYNGTIEAKLAEVRERVFPELLNRILRRV</sequence>
<keyword evidence="3 8" id="KW-1003">Cell membrane</keyword>
<evidence type="ECO:0000256" key="9">
    <source>
        <dbReference type="SAM" id="Coils"/>
    </source>
</evidence>
<name>A0A7L9FIR9_9CREN</name>
<evidence type="ECO:0000256" key="5">
    <source>
        <dbReference type="ARBA" id="ARBA00023065"/>
    </source>
</evidence>
<evidence type="ECO:0000256" key="1">
    <source>
        <dbReference type="ARBA" id="ARBA00005901"/>
    </source>
</evidence>
<dbReference type="Pfam" id="PF01991">
    <property type="entry name" value="vATP-synt_E"/>
    <property type="match status" value="1"/>
</dbReference>
<evidence type="ECO:0000256" key="3">
    <source>
        <dbReference type="ARBA" id="ARBA00022475"/>
    </source>
</evidence>
<dbReference type="GO" id="GO:0005886">
    <property type="term" value="C:plasma membrane"/>
    <property type="evidence" value="ECO:0007669"/>
    <property type="project" value="UniProtKB-SubCell"/>
</dbReference>
<dbReference type="HAMAP" id="MF_00311">
    <property type="entry name" value="ATP_synth_E_arch"/>
    <property type="match status" value="1"/>
</dbReference>
<dbReference type="GeneID" id="59148925"/>
<dbReference type="KEGG" id="thel:IG193_03475"/>
<organism evidence="10 11">
    <name type="scientific">Infirmifilum lucidum</name>
    <dbReference type="NCBI Taxonomy" id="2776706"/>
    <lineage>
        <taxon>Archaea</taxon>
        <taxon>Thermoproteota</taxon>
        <taxon>Thermoprotei</taxon>
        <taxon>Thermofilales</taxon>
        <taxon>Thermofilaceae</taxon>
        <taxon>Infirmifilum</taxon>
    </lineage>
</organism>
<dbReference type="GO" id="GO:0046961">
    <property type="term" value="F:proton-transporting ATPase activity, rotational mechanism"/>
    <property type="evidence" value="ECO:0007669"/>
    <property type="project" value="InterPro"/>
</dbReference>
<dbReference type="Proteomes" id="UP000594121">
    <property type="component" value="Chromosome"/>
</dbReference>
<comment type="function">
    <text evidence="8">Component of the A-type ATP synthase that produces ATP from ADP in the presence of a proton gradient across the membrane.</text>
</comment>
<comment type="similarity">
    <text evidence="1 8">Belongs to the V-ATPase E subunit family.</text>
</comment>
<dbReference type="RefSeq" id="WP_192819503.1">
    <property type="nucleotide sequence ID" value="NZ_CP062310.1"/>
</dbReference>
<dbReference type="InterPro" id="IPR038495">
    <property type="entry name" value="ATPase_E_C"/>
</dbReference>
<feature type="coiled-coil region" evidence="9">
    <location>
        <begin position="12"/>
        <end position="63"/>
    </location>
</feature>
<gene>
    <name evidence="8" type="primary">atpE</name>
    <name evidence="10" type="ORF">IG193_03475</name>
</gene>
<keyword evidence="7 8" id="KW-0066">ATP synthesis</keyword>
<keyword evidence="6 8" id="KW-0472">Membrane</keyword>
<evidence type="ECO:0000313" key="11">
    <source>
        <dbReference type="Proteomes" id="UP000594121"/>
    </source>
</evidence>
<proteinExistence type="inferred from homology"/>
<dbReference type="Gene3D" id="3.30.2320.30">
    <property type="entry name" value="ATP synthase, E subunit, C-terminal"/>
    <property type="match status" value="1"/>
</dbReference>
<evidence type="ECO:0000256" key="8">
    <source>
        <dbReference type="HAMAP-Rule" id="MF_00311"/>
    </source>
</evidence>
<keyword evidence="2 8" id="KW-0813">Transport</keyword>
<comment type="subcellular location">
    <subcellularLocation>
        <location evidence="8">Cell membrane</location>
        <topology evidence="8">Peripheral membrane protein</topology>
    </subcellularLocation>
</comment>
<dbReference type="AlphaFoldDB" id="A0A7L9FIR9"/>
<keyword evidence="11" id="KW-1185">Reference proteome</keyword>
<dbReference type="Gene3D" id="1.20.5.620">
    <property type="entry name" value="F1F0 ATP synthase subunit B, membrane domain"/>
    <property type="match status" value="1"/>
</dbReference>
<dbReference type="GO" id="GO:0033178">
    <property type="term" value="C:proton-transporting two-sector ATPase complex, catalytic domain"/>
    <property type="evidence" value="ECO:0007669"/>
    <property type="project" value="InterPro"/>
</dbReference>
<keyword evidence="5 8" id="KW-0406">Ion transport</keyword>
<dbReference type="InterPro" id="IPR002842">
    <property type="entry name" value="ATPase_V1_Esu"/>
</dbReference>
<reference evidence="10 11" key="1">
    <citation type="submission" date="2020-10" db="EMBL/GenBank/DDBJ databases">
        <title>Thermofilum lucidum 3507LT sp. nov. a novel member of Thermofilaceae family isolated from Chile hot spring, and proposal of description order Thermofilales.</title>
        <authorList>
            <person name="Zayulina K.S."/>
            <person name="Elcheninov A.G."/>
            <person name="Toshchakov S.V."/>
            <person name="Kublanov I.V."/>
        </authorList>
    </citation>
    <scope>NUCLEOTIDE SEQUENCE [LARGE SCALE GENOMIC DNA]</scope>
    <source>
        <strain evidence="10 11">3507LT</strain>
    </source>
</reference>
<keyword evidence="4 8" id="KW-0375">Hydrogen ion transport</keyword>
<comment type="subunit">
    <text evidence="8">Has multiple subunits with at least A(3), B(3), C, D, E, F, H, I and proteolipid K(x).</text>
</comment>
<dbReference type="InParanoid" id="A0A7L9FIR9"/>
<dbReference type="GO" id="GO:0046933">
    <property type="term" value="F:proton-transporting ATP synthase activity, rotational mechanism"/>
    <property type="evidence" value="ECO:0007669"/>
    <property type="project" value="UniProtKB-UniRule"/>
</dbReference>
<dbReference type="GO" id="GO:0042777">
    <property type="term" value="P:proton motive force-driven plasma membrane ATP synthesis"/>
    <property type="evidence" value="ECO:0007669"/>
    <property type="project" value="UniProtKB-UniRule"/>
</dbReference>
<evidence type="ECO:0000256" key="4">
    <source>
        <dbReference type="ARBA" id="ARBA00022781"/>
    </source>
</evidence>
<keyword evidence="9" id="KW-0175">Coiled coil</keyword>
<evidence type="ECO:0000313" key="10">
    <source>
        <dbReference type="EMBL" id="QOJ79531.1"/>
    </source>
</evidence>
<accession>A0A7L9FIR9</accession>
<dbReference type="SUPFAM" id="SSF160527">
    <property type="entry name" value="V-type ATPase subunit E-like"/>
    <property type="match status" value="1"/>
</dbReference>
<dbReference type="EMBL" id="CP062310">
    <property type="protein sequence ID" value="QOJ79531.1"/>
    <property type="molecule type" value="Genomic_DNA"/>
</dbReference>
<evidence type="ECO:0000256" key="7">
    <source>
        <dbReference type="ARBA" id="ARBA00023310"/>
    </source>
</evidence>
<evidence type="ECO:0000256" key="6">
    <source>
        <dbReference type="ARBA" id="ARBA00023136"/>
    </source>
</evidence>